<dbReference type="STRING" id="483218.BACPEC_02690"/>
<dbReference type="SMART" id="SM00966">
    <property type="entry name" value="SpoVT_AbrB"/>
    <property type="match status" value="1"/>
</dbReference>
<evidence type="ECO:0000259" key="2">
    <source>
        <dbReference type="PROSITE" id="PS51740"/>
    </source>
</evidence>
<dbReference type="InterPro" id="IPR052731">
    <property type="entry name" value="B_subtilis_Trans_State_Reg"/>
</dbReference>
<evidence type="ECO:0000256" key="1">
    <source>
        <dbReference type="PROSITE-ProRule" id="PRU01076"/>
    </source>
</evidence>
<dbReference type="AlphaFoldDB" id="B7AVE2"/>
<dbReference type="Pfam" id="PF15714">
    <property type="entry name" value="SpoVT_C"/>
    <property type="match status" value="1"/>
</dbReference>
<keyword evidence="4" id="KW-1185">Reference proteome</keyword>
<dbReference type="NCBIfam" id="TIGR01439">
    <property type="entry name" value="lp_hng_hel_AbrB"/>
    <property type="match status" value="1"/>
</dbReference>
<dbReference type="PANTHER" id="PTHR36432">
    <property type="match status" value="1"/>
</dbReference>
<proteinExistence type="predicted"/>
<reference evidence="3 4" key="2">
    <citation type="submission" date="2008-11" db="EMBL/GenBank/DDBJ databases">
        <authorList>
            <person name="Fulton L."/>
            <person name="Clifton S."/>
            <person name="Fulton B."/>
            <person name="Xu J."/>
            <person name="Minx P."/>
            <person name="Pepin K.H."/>
            <person name="Johnson M."/>
            <person name="Bhonagiri V."/>
            <person name="Nash W.E."/>
            <person name="Mardis E.R."/>
            <person name="Wilson R.K."/>
        </authorList>
    </citation>
    <scope>NUCLEOTIDE SEQUENCE [LARGE SCALE GENOMIC DNA]</scope>
    <source>
        <strain evidence="3 4">ATCC 43243</strain>
    </source>
</reference>
<dbReference type="GO" id="GO:0003677">
    <property type="term" value="F:DNA binding"/>
    <property type="evidence" value="ECO:0007669"/>
    <property type="project" value="UniProtKB-UniRule"/>
</dbReference>
<organism evidence="3 4">
    <name type="scientific">[Bacteroides] pectinophilus ATCC 43243</name>
    <dbReference type="NCBI Taxonomy" id="483218"/>
    <lineage>
        <taxon>Bacteria</taxon>
        <taxon>Bacillati</taxon>
        <taxon>Bacillota</taxon>
        <taxon>Clostridia</taxon>
        <taxon>Eubacteriales</taxon>
    </lineage>
</organism>
<gene>
    <name evidence="3" type="ORF">BACPEC_02690</name>
</gene>
<dbReference type="EMBL" id="ABVQ01000037">
    <property type="protein sequence ID" value="EEC56183.1"/>
    <property type="molecule type" value="Genomic_DNA"/>
</dbReference>
<name>B7AVE2_9FIRM</name>
<dbReference type="InterPro" id="IPR014213">
    <property type="entry name" value="SpoVT"/>
</dbReference>
<dbReference type="SUPFAM" id="SSF89447">
    <property type="entry name" value="AbrB/MazE/MraZ-like"/>
    <property type="match status" value="1"/>
</dbReference>
<dbReference type="InterPro" id="IPR007159">
    <property type="entry name" value="SpoVT-AbrB_dom"/>
</dbReference>
<dbReference type="PANTHER" id="PTHR36432:SF1">
    <property type="entry name" value="STAGE V SPORULATION PROTEIN T"/>
    <property type="match status" value="1"/>
</dbReference>
<dbReference type="PIRSF" id="PIRSF026579">
    <property type="entry name" value="Spore_V_T"/>
    <property type="match status" value="1"/>
</dbReference>
<dbReference type="HOGENOM" id="CLU_105826_0_0_9"/>
<dbReference type="Gene3D" id="3.30.450.40">
    <property type="match status" value="1"/>
</dbReference>
<dbReference type="NCBIfam" id="TIGR02851">
    <property type="entry name" value="spore_V_T"/>
    <property type="match status" value="1"/>
</dbReference>
<feature type="domain" description="SpoVT-AbrB" evidence="2">
    <location>
        <begin position="5"/>
        <end position="51"/>
    </location>
</feature>
<accession>B7AVE2</accession>
<dbReference type="InterPro" id="IPR029016">
    <property type="entry name" value="GAF-like_dom_sf"/>
</dbReference>
<dbReference type="eggNOG" id="COG2002">
    <property type="taxonomic scope" value="Bacteria"/>
</dbReference>
<dbReference type="Gene3D" id="2.10.260.10">
    <property type="match status" value="1"/>
</dbReference>
<reference evidence="3 4" key="1">
    <citation type="submission" date="2008-11" db="EMBL/GenBank/DDBJ databases">
        <title>Draft genome sequence of Bacteroides pectinophilus (ATCC 43243).</title>
        <authorList>
            <person name="Sudarsanam P."/>
            <person name="Ley R."/>
            <person name="Guruge J."/>
            <person name="Turnbaugh P.J."/>
            <person name="Mahowald M."/>
            <person name="Liep D."/>
            <person name="Gordon J."/>
        </authorList>
    </citation>
    <scope>NUCLEOTIDE SEQUENCE [LARGE SCALE GENOMIC DNA]</scope>
    <source>
        <strain evidence="3 4">ATCC 43243</strain>
    </source>
</reference>
<sequence>MKATGIVRRIDDLGRIVIPKEIRRTLRFREADPVEIFTGTDGEIILKKYSPVGELGEFARQYADALAQTSGHIVCITDRDRVIAVSGGDRKSLLGKEVSRGLQNVIEDRMNLCTQRSDKEYVDITAGQTDNQEDYAWQAVSPILCEGDAIGAVIITSRDAGSRCTETESKLAHSAAAFLGKQMES</sequence>
<protein>
    <recommendedName>
        <fullName evidence="2">SpoVT-AbrB domain-containing protein</fullName>
    </recommendedName>
</protein>
<comment type="caution">
    <text evidence="3">The sequence shown here is derived from an EMBL/GenBank/DDBJ whole genome shotgun (WGS) entry which is preliminary data.</text>
</comment>
<dbReference type="Proteomes" id="UP000003136">
    <property type="component" value="Unassembled WGS sequence"/>
</dbReference>
<evidence type="ECO:0000313" key="4">
    <source>
        <dbReference type="Proteomes" id="UP000003136"/>
    </source>
</evidence>
<dbReference type="Pfam" id="PF04014">
    <property type="entry name" value="MazE_antitoxin"/>
    <property type="match status" value="1"/>
</dbReference>
<keyword evidence="1" id="KW-0238">DNA-binding</keyword>
<dbReference type="InterPro" id="IPR037914">
    <property type="entry name" value="SpoVT-AbrB_sf"/>
</dbReference>
<dbReference type="PROSITE" id="PS51740">
    <property type="entry name" value="SPOVT_ABRB"/>
    <property type="match status" value="1"/>
</dbReference>
<evidence type="ECO:0000313" key="3">
    <source>
        <dbReference type="EMBL" id="EEC56183.1"/>
    </source>
</evidence>